<reference evidence="1" key="2">
    <citation type="journal article" date="2023" name="IMA Fungus">
        <title>Comparative genomic study of the Penicillium genus elucidates a diverse pangenome and 15 lateral gene transfer events.</title>
        <authorList>
            <person name="Petersen C."/>
            <person name="Sorensen T."/>
            <person name="Nielsen M.R."/>
            <person name="Sondergaard T.E."/>
            <person name="Sorensen J.L."/>
            <person name="Fitzpatrick D.A."/>
            <person name="Frisvad J.C."/>
            <person name="Nielsen K.L."/>
        </authorList>
    </citation>
    <scope>NUCLEOTIDE SEQUENCE</scope>
    <source>
        <strain evidence="1">IBT 29495</strain>
    </source>
</reference>
<evidence type="ECO:0000313" key="2">
    <source>
        <dbReference type="Proteomes" id="UP001149954"/>
    </source>
</evidence>
<comment type="caution">
    <text evidence="1">The sequence shown here is derived from an EMBL/GenBank/DDBJ whole genome shotgun (WGS) entry which is preliminary data.</text>
</comment>
<keyword evidence="2" id="KW-1185">Reference proteome</keyword>
<reference evidence="1" key="1">
    <citation type="submission" date="2022-12" db="EMBL/GenBank/DDBJ databases">
        <authorList>
            <person name="Petersen C."/>
        </authorList>
    </citation>
    <scope>NUCLEOTIDE SEQUENCE</scope>
    <source>
        <strain evidence="1">IBT 29495</strain>
    </source>
</reference>
<name>A0A9X0C428_9EURO</name>
<accession>A0A9X0C428</accession>
<evidence type="ECO:0000313" key="1">
    <source>
        <dbReference type="EMBL" id="KAJ5497156.1"/>
    </source>
</evidence>
<gene>
    <name evidence="1" type="ORF">N7463_009143</name>
</gene>
<dbReference type="EMBL" id="JAPWDS010000005">
    <property type="protein sequence ID" value="KAJ5497156.1"/>
    <property type="molecule type" value="Genomic_DNA"/>
</dbReference>
<dbReference type="AlphaFoldDB" id="A0A9X0C428"/>
<proteinExistence type="predicted"/>
<organism evidence="1 2">
    <name type="scientific">Penicillium fimorum</name>
    <dbReference type="NCBI Taxonomy" id="1882269"/>
    <lineage>
        <taxon>Eukaryota</taxon>
        <taxon>Fungi</taxon>
        <taxon>Dikarya</taxon>
        <taxon>Ascomycota</taxon>
        <taxon>Pezizomycotina</taxon>
        <taxon>Eurotiomycetes</taxon>
        <taxon>Eurotiomycetidae</taxon>
        <taxon>Eurotiales</taxon>
        <taxon>Aspergillaceae</taxon>
        <taxon>Penicillium</taxon>
    </lineage>
</organism>
<sequence length="69" mass="7817">MLSRNIMIAALPDNLAETPKTCSMMSGTYEDMKWFWHSADSGCAIESQRDAISRAGRHYMTSKDNGEHY</sequence>
<dbReference type="Proteomes" id="UP001149954">
    <property type="component" value="Unassembled WGS sequence"/>
</dbReference>
<dbReference type="OrthoDB" id="5059029at2759"/>
<protein>
    <submittedName>
        <fullName evidence="1">Uncharacterized protein</fullName>
    </submittedName>
</protein>